<dbReference type="InterPro" id="IPR000262">
    <property type="entry name" value="FMN-dep_DH"/>
</dbReference>
<evidence type="ECO:0000256" key="8">
    <source>
        <dbReference type="SAM" id="MobiDB-lite"/>
    </source>
</evidence>
<evidence type="ECO:0000256" key="2">
    <source>
        <dbReference type="ARBA" id="ARBA00022630"/>
    </source>
</evidence>
<dbReference type="GO" id="GO:0016491">
    <property type="term" value="F:oxidoreductase activity"/>
    <property type="evidence" value="ECO:0007669"/>
    <property type="project" value="UniProtKB-KW"/>
</dbReference>
<dbReference type="AlphaFoldDB" id="A0A1H1XI57"/>
<reference evidence="10 11" key="1">
    <citation type="submission" date="2016-10" db="EMBL/GenBank/DDBJ databases">
        <authorList>
            <person name="de Groot N.N."/>
        </authorList>
    </citation>
    <scope>NUCLEOTIDE SEQUENCE [LARGE SCALE GENOMIC DNA]</scope>
    <source>
        <strain evidence="10 11">DSM 22024</strain>
    </source>
</reference>
<dbReference type="PANTHER" id="PTHR10578">
    <property type="entry name" value="S -2-HYDROXY-ACID OXIDASE-RELATED"/>
    <property type="match status" value="1"/>
</dbReference>
<dbReference type="PROSITE" id="PS00557">
    <property type="entry name" value="FMN_HYDROXY_ACID_DH_1"/>
    <property type="match status" value="1"/>
</dbReference>
<dbReference type="InterPro" id="IPR037396">
    <property type="entry name" value="FMN_HAD"/>
</dbReference>
<feature type="region of interest" description="Disordered" evidence="8">
    <location>
        <begin position="1"/>
        <end position="25"/>
    </location>
</feature>
<organism evidence="10 11">
    <name type="scientific">Actinopolymorpha singaporensis</name>
    <dbReference type="NCBI Taxonomy" id="117157"/>
    <lineage>
        <taxon>Bacteria</taxon>
        <taxon>Bacillati</taxon>
        <taxon>Actinomycetota</taxon>
        <taxon>Actinomycetes</taxon>
        <taxon>Propionibacteriales</taxon>
        <taxon>Actinopolymorphaceae</taxon>
        <taxon>Actinopolymorpha</taxon>
    </lineage>
</organism>
<dbReference type="Proteomes" id="UP000198983">
    <property type="component" value="Chromosome I"/>
</dbReference>
<dbReference type="Gene3D" id="3.20.20.70">
    <property type="entry name" value="Aldolase class I"/>
    <property type="match status" value="1"/>
</dbReference>
<evidence type="ECO:0000313" key="10">
    <source>
        <dbReference type="EMBL" id="SDT08934.1"/>
    </source>
</evidence>
<dbReference type="EMBL" id="LT629732">
    <property type="protein sequence ID" value="SDT08934.1"/>
    <property type="molecule type" value="Genomic_DNA"/>
</dbReference>
<dbReference type="FunFam" id="3.20.20.70:FF:000056">
    <property type="entry name" value="hydroxyacid oxidase 2"/>
    <property type="match status" value="1"/>
</dbReference>
<feature type="binding site" evidence="7">
    <location>
        <begin position="305"/>
        <end position="309"/>
    </location>
    <ligand>
        <name>FMN</name>
        <dbReference type="ChEBI" id="CHEBI:58210"/>
    </ligand>
</feature>
<dbReference type="PIRSF" id="PIRSF000138">
    <property type="entry name" value="Al-hdrx_acd_dh"/>
    <property type="match status" value="1"/>
</dbReference>
<dbReference type="PROSITE" id="PS51349">
    <property type="entry name" value="FMN_HYDROXY_ACID_DH_2"/>
    <property type="match status" value="1"/>
</dbReference>
<gene>
    <name evidence="10" type="ORF">SAMN04489717_4991</name>
</gene>
<dbReference type="SUPFAM" id="SSF51395">
    <property type="entry name" value="FMN-linked oxidoreductases"/>
    <property type="match status" value="1"/>
</dbReference>
<evidence type="ECO:0000256" key="4">
    <source>
        <dbReference type="ARBA" id="ARBA00023002"/>
    </source>
</evidence>
<dbReference type="CDD" id="cd02809">
    <property type="entry name" value="alpha_hydroxyacid_oxid_FMN"/>
    <property type="match status" value="1"/>
</dbReference>
<sequence>MAVMTSVPSTPSPDTPVPGAQPAAAPVAASPAVTAPPIEPRDLEAAARSVLPTEVYDYIATGSGAEETLAANLAAWRDLALAPRVLRDVGGVDVSTTVLGTPVSSPVQVAPTGYQRLVHPDGELGMATGAAHAGSLLALSTRATTTFEELADAAGPWWLQLYVLRDRDLTATVVERAAAAGARALVLTVDTPYVARKARATAFPPAEVSPVLVPELRARADEGVWQDPGVTFADLAWLAEVSGRLPLVVKGVVRGDDARACVDAGADAVWVSNHGGRQLDGAVPTARALAEVRSALPDEVEVYVDGGIRNGRDVVRALALGATAAFVGRPAVWALATGGAAGVGDLLVTMRADLEETLALCGCASLADVTPDLLRPAHPHR</sequence>
<evidence type="ECO:0000259" key="9">
    <source>
        <dbReference type="PROSITE" id="PS51349"/>
    </source>
</evidence>
<dbReference type="STRING" id="117157.SAMN04489717_4991"/>
<evidence type="ECO:0000256" key="6">
    <source>
        <dbReference type="PIRSR" id="PIRSR000138-1"/>
    </source>
</evidence>
<feature type="binding site" evidence="7">
    <location>
        <position position="160"/>
    </location>
    <ligand>
        <name>FMN</name>
        <dbReference type="ChEBI" id="CHEBI:58210"/>
    </ligand>
</feature>
<dbReference type="InterPro" id="IPR013785">
    <property type="entry name" value="Aldolase_TIM"/>
</dbReference>
<feature type="binding site" evidence="7">
    <location>
        <begin position="111"/>
        <end position="113"/>
    </location>
    <ligand>
        <name>FMN</name>
        <dbReference type="ChEBI" id="CHEBI:58210"/>
    </ligand>
</feature>
<feature type="binding site" evidence="7">
    <location>
        <position position="277"/>
    </location>
    <ligand>
        <name>glyoxylate</name>
        <dbReference type="ChEBI" id="CHEBI:36655"/>
    </ligand>
</feature>
<accession>A0A1H1XI57</accession>
<evidence type="ECO:0000256" key="5">
    <source>
        <dbReference type="ARBA" id="ARBA00024042"/>
    </source>
</evidence>
<dbReference type="InterPro" id="IPR008259">
    <property type="entry name" value="FMN_hydac_DH_AS"/>
</dbReference>
<evidence type="ECO:0000256" key="1">
    <source>
        <dbReference type="ARBA" id="ARBA00001917"/>
    </source>
</evidence>
<feature type="domain" description="FMN hydroxy acid dehydrogenase" evidence="9">
    <location>
        <begin position="32"/>
        <end position="379"/>
    </location>
</feature>
<keyword evidence="3 7" id="KW-0288">FMN</keyword>
<feature type="binding site" evidence="7">
    <location>
        <position position="274"/>
    </location>
    <ligand>
        <name>glyoxylate</name>
        <dbReference type="ChEBI" id="CHEBI:36655"/>
    </ligand>
</feature>
<keyword evidence="2 7" id="KW-0285">Flavoprotein</keyword>
<name>A0A1H1XI57_9ACTN</name>
<dbReference type="PANTHER" id="PTHR10578:SF107">
    <property type="entry name" value="2-HYDROXYACID OXIDASE 1"/>
    <property type="match status" value="1"/>
</dbReference>
<feature type="binding site" evidence="7">
    <location>
        <position position="188"/>
    </location>
    <ligand>
        <name>FMN</name>
        <dbReference type="ChEBI" id="CHEBI:58210"/>
    </ligand>
</feature>
<feature type="binding site" evidence="7">
    <location>
        <position position="250"/>
    </location>
    <ligand>
        <name>FMN</name>
        <dbReference type="ChEBI" id="CHEBI:58210"/>
    </ligand>
</feature>
<feature type="binding site" evidence="7">
    <location>
        <position position="140"/>
    </location>
    <ligand>
        <name>FMN</name>
        <dbReference type="ChEBI" id="CHEBI:58210"/>
    </ligand>
</feature>
<protein>
    <submittedName>
        <fullName evidence="10">4-hydroxymandelate oxidase</fullName>
    </submittedName>
</protein>
<keyword evidence="11" id="KW-1185">Reference proteome</keyword>
<evidence type="ECO:0000256" key="3">
    <source>
        <dbReference type="ARBA" id="ARBA00022643"/>
    </source>
</evidence>
<comment type="cofactor">
    <cofactor evidence="1">
        <name>FMN</name>
        <dbReference type="ChEBI" id="CHEBI:58210"/>
    </cofactor>
</comment>
<dbReference type="GO" id="GO:0010181">
    <property type="term" value="F:FMN binding"/>
    <property type="evidence" value="ECO:0007669"/>
    <property type="project" value="InterPro"/>
</dbReference>
<evidence type="ECO:0000256" key="7">
    <source>
        <dbReference type="PIRSR" id="PIRSR000138-2"/>
    </source>
</evidence>
<feature type="binding site" evidence="7">
    <location>
        <position position="58"/>
    </location>
    <ligand>
        <name>glyoxylate</name>
        <dbReference type="ChEBI" id="CHEBI:36655"/>
    </ligand>
</feature>
<feature type="binding site" evidence="7">
    <location>
        <position position="272"/>
    </location>
    <ligand>
        <name>FMN</name>
        <dbReference type="ChEBI" id="CHEBI:58210"/>
    </ligand>
</feature>
<dbReference type="InterPro" id="IPR012133">
    <property type="entry name" value="Alpha-hydoxy_acid_DH_FMN"/>
</dbReference>
<feature type="binding site" evidence="7">
    <location>
        <begin position="328"/>
        <end position="329"/>
    </location>
    <ligand>
        <name>FMN</name>
        <dbReference type="ChEBI" id="CHEBI:58210"/>
    </ligand>
</feature>
<dbReference type="Pfam" id="PF01070">
    <property type="entry name" value="FMN_dh"/>
    <property type="match status" value="1"/>
</dbReference>
<feature type="active site" description="Proton acceptor" evidence="6">
    <location>
        <position position="274"/>
    </location>
</feature>
<comment type="similarity">
    <text evidence="5">Belongs to the FMN-dependent alpha-hydroxy acid dehydrogenase family.</text>
</comment>
<keyword evidence="4" id="KW-0560">Oxidoreductase</keyword>
<proteinExistence type="inferred from homology"/>
<dbReference type="GO" id="GO:0005737">
    <property type="term" value="C:cytoplasm"/>
    <property type="evidence" value="ECO:0007669"/>
    <property type="project" value="UniProtKB-ARBA"/>
</dbReference>
<evidence type="ECO:0000313" key="11">
    <source>
        <dbReference type="Proteomes" id="UP000198983"/>
    </source>
</evidence>
<feature type="binding site" evidence="7">
    <location>
        <position position="162"/>
    </location>
    <ligand>
        <name>glyoxylate</name>
        <dbReference type="ChEBI" id="CHEBI:36655"/>
    </ligand>
</feature>